<reference evidence="1 2" key="1">
    <citation type="submission" date="2024-01" db="EMBL/GenBank/DDBJ databases">
        <title>Genome assemblies of Stephania.</title>
        <authorList>
            <person name="Yang L."/>
        </authorList>
    </citation>
    <scope>NUCLEOTIDE SEQUENCE [LARGE SCALE GENOMIC DNA]</scope>
    <source>
        <strain evidence="1">YNDBR</strain>
        <tissue evidence="1">Leaf</tissue>
    </source>
</reference>
<accession>A0AAP0JJE4</accession>
<proteinExistence type="predicted"/>
<dbReference type="AlphaFoldDB" id="A0AAP0JJE4"/>
<evidence type="ECO:0000313" key="2">
    <source>
        <dbReference type="Proteomes" id="UP001420932"/>
    </source>
</evidence>
<dbReference type="Proteomes" id="UP001420932">
    <property type="component" value="Unassembled WGS sequence"/>
</dbReference>
<organism evidence="1 2">
    <name type="scientific">Stephania yunnanensis</name>
    <dbReference type="NCBI Taxonomy" id="152371"/>
    <lineage>
        <taxon>Eukaryota</taxon>
        <taxon>Viridiplantae</taxon>
        <taxon>Streptophyta</taxon>
        <taxon>Embryophyta</taxon>
        <taxon>Tracheophyta</taxon>
        <taxon>Spermatophyta</taxon>
        <taxon>Magnoliopsida</taxon>
        <taxon>Ranunculales</taxon>
        <taxon>Menispermaceae</taxon>
        <taxon>Menispermoideae</taxon>
        <taxon>Cissampelideae</taxon>
        <taxon>Stephania</taxon>
    </lineage>
</organism>
<sequence>MAFFMVSNGPNKTILSKLHQNTISLMSKEFQVNPNFLNYFFDVFLNHENETMLVDCFANSNLNSIK</sequence>
<comment type="caution">
    <text evidence="1">The sequence shown here is derived from an EMBL/GenBank/DDBJ whole genome shotgun (WGS) entry which is preliminary data.</text>
</comment>
<name>A0AAP0JJE4_9MAGN</name>
<evidence type="ECO:0000313" key="1">
    <source>
        <dbReference type="EMBL" id="KAK9134929.1"/>
    </source>
</evidence>
<gene>
    <name evidence="1" type="ORF">Syun_014259</name>
</gene>
<protein>
    <submittedName>
        <fullName evidence="1">Uncharacterized protein</fullName>
    </submittedName>
</protein>
<keyword evidence="2" id="KW-1185">Reference proteome</keyword>
<dbReference type="EMBL" id="JBBNAF010000006">
    <property type="protein sequence ID" value="KAK9134929.1"/>
    <property type="molecule type" value="Genomic_DNA"/>
</dbReference>